<dbReference type="Proteomes" id="UP000321691">
    <property type="component" value="Unassembled WGS sequence"/>
</dbReference>
<dbReference type="RefSeq" id="WP_056964857.1">
    <property type="nucleotide sequence ID" value="NZ_BJZI01000077.1"/>
</dbReference>
<keyword evidence="2" id="KW-1185">Reference proteome</keyword>
<evidence type="ECO:0000313" key="2">
    <source>
        <dbReference type="Proteomes" id="UP000321691"/>
    </source>
</evidence>
<protein>
    <submittedName>
        <fullName evidence="1">Uncharacterized protein</fullName>
    </submittedName>
</protein>
<comment type="caution">
    <text evidence="1">The sequence shown here is derived from an EMBL/GenBank/DDBJ whole genome shotgun (WGS) entry which is preliminary data.</text>
</comment>
<proteinExistence type="predicted"/>
<organism evidence="1 2">
    <name type="scientific">Levilactobacillus spicheri</name>
    <dbReference type="NCBI Taxonomy" id="216463"/>
    <lineage>
        <taxon>Bacteria</taxon>
        <taxon>Bacillati</taxon>
        <taxon>Bacillota</taxon>
        <taxon>Bacilli</taxon>
        <taxon>Lactobacillales</taxon>
        <taxon>Lactobacillaceae</taxon>
        <taxon>Levilactobacillus</taxon>
    </lineage>
</organism>
<name>A0ABQ0WTE5_9LACO</name>
<accession>A0ABQ0WTE5</accession>
<gene>
    <name evidence="1" type="ORF">LSP04_24190</name>
</gene>
<sequence>MKAWKCSTYGDIDGWLAVIVWAETPGKAKSFVVGDERLGEPEFTWIHCVRAKWADSLADMDEGKLEVEELRHGWSWQLPDGQLVDHDTVPLIEKYGGTVSDFYKTYLKQTSPIKYDENGFYEEE</sequence>
<reference evidence="1 2" key="1">
    <citation type="submission" date="2019-07" db="EMBL/GenBank/DDBJ databases">
        <title>Whole genome shotgun sequence of Lactobacillus spicheri NBRC 107155.</title>
        <authorList>
            <person name="Hosoyama A."/>
            <person name="Uohara A."/>
            <person name="Ohji S."/>
            <person name="Ichikawa N."/>
        </authorList>
    </citation>
    <scope>NUCLEOTIDE SEQUENCE [LARGE SCALE GENOMIC DNA]</scope>
    <source>
        <strain evidence="1 2">NBRC 107155</strain>
    </source>
</reference>
<dbReference type="EMBL" id="BJZI01000077">
    <property type="protein sequence ID" value="GEO68000.1"/>
    <property type="molecule type" value="Genomic_DNA"/>
</dbReference>
<evidence type="ECO:0000313" key="1">
    <source>
        <dbReference type="EMBL" id="GEO68000.1"/>
    </source>
</evidence>